<keyword evidence="2" id="KW-1185">Reference proteome</keyword>
<dbReference type="AlphaFoldDB" id="A0A835YWR5"/>
<organism evidence="1 2">
    <name type="scientific">Tribonema minus</name>
    <dbReference type="NCBI Taxonomy" id="303371"/>
    <lineage>
        <taxon>Eukaryota</taxon>
        <taxon>Sar</taxon>
        <taxon>Stramenopiles</taxon>
        <taxon>Ochrophyta</taxon>
        <taxon>PX clade</taxon>
        <taxon>Xanthophyceae</taxon>
        <taxon>Tribonematales</taxon>
        <taxon>Tribonemataceae</taxon>
        <taxon>Tribonema</taxon>
    </lineage>
</organism>
<reference evidence="1" key="1">
    <citation type="submission" date="2021-02" db="EMBL/GenBank/DDBJ databases">
        <title>First Annotated Genome of the Yellow-green Alga Tribonema minus.</title>
        <authorList>
            <person name="Mahan K.M."/>
        </authorList>
    </citation>
    <scope>NUCLEOTIDE SEQUENCE</scope>
    <source>
        <strain evidence="1">UTEX B ZZ1240</strain>
    </source>
</reference>
<evidence type="ECO:0000313" key="1">
    <source>
        <dbReference type="EMBL" id="KAG5182881.1"/>
    </source>
</evidence>
<proteinExistence type="predicted"/>
<dbReference type="EMBL" id="JAFCMP010000223">
    <property type="protein sequence ID" value="KAG5182881.1"/>
    <property type="molecule type" value="Genomic_DNA"/>
</dbReference>
<sequence>MFALMCIVPGFDGELNVVEACATYTDRERAERHCELTALAHGEYYHVVELPAVDEPPVELAELDGDYEAMRAAIIARKNAFKQRAEEAYADARRTDKFAAELRSVVEYAKGLRDMSNREAMSEKLSAHLAERCNGDVAMEAALNSAGEVVLG</sequence>
<gene>
    <name evidence="1" type="ORF">JKP88DRAFT_241190</name>
</gene>
<protein>
    <submittedName>
        <fullName evidence="1">Uncharacterized protein</fullName>
    </submittedName>
</protein>
<comment type="caution">
    <text evidence="1">The sequence shown here is derived from an EMBL/GenBank/DDBJ whole genome shotgun (WGS) entry which is preliminary data.</text>
</comment>
<evidence type="ECO:0000313" key="2">
    <source>
        <dbReference type="Proteomes" id="UP000664859"/>
    </source>
</evidence>
<name>A0A835YWR5_9STRA</name>
<dbReference type="Proteomes" id="UP000664859">
    <property type="component" value="Unassembled WGS sequence"/>
</dbReference>
<accession>A0A835YWR5</accession>